<reference evidence="2" key="1">
    <citation type="journal article" date="2018" name="Genome Biol. Evol.">
        <title>Genomics and development of Lentinus tigrinus, a white-rot wood-decaying mushroom with dimorphic fruiting bodies.</title>
        <authorList>
            <person name="Wu B."/>
            <person name="Xu Z."/>
            <person name="Knudson A."/>
            <person name="Carlson A."/>
            <person name="Chen N."/>
            <person name="Kovaka S."/>
            <person name="LaButti K."/>
            <person name="Lipzen A."/>
            <person name="Pennachio C."/>
            <person name="Riley R."/>
            <person name="Schakwitz W."/>
            <person name="Umezawa K."/>
            <person name="Ohm R.A."/>
            <person name="Grigoriev I.V."/>
            <person name="Nagy L.G."/>
            <person name="Gibbons J."/>
            <person name="Hibbett D."/>
        </authorList>
    </citation>
    <scope>NUCLEOTIDE SEQUENCE [LARGE SCALE GENOMIC DNA]</scope>
    <source>
        <strain evidence="2">ALCF2SS1-6</strain>
    </source>
</reference>
<accession>A0A5C2RYP1</accession>
<evidence type="ECO:0000256" key="1">
    <source>
        <dbReference type="SAM" id="MobiDB-lite"/>
    </source>
</evidence>
<dbReference type="AlphaFoldDB" id="A0A5C2RYP1"/>
<proteinExistence type="predicted"/>
<keyword evidence="3" id="KW-1185">Reference proteome</keyword>
<feature type="compositionally biased region" description="Polar residues" evidence="1">
    <location>
        <begin position="1"/>
        <end position="12"/>
    </location>
</feature>
<protein>
    <submittedName>
        <fullName evidence="2">Uncharacterized protein</fullName>
    </submittedName>
</protein>
<name>A0A5C2RYP1_9APHY</name>
<feature type="compositionally biased region" description="Low complexity" evidence="1">
    <location>
        <begin position="88"/>
        <end position="97"/>
    </location>
</feature>
<evidence type="ECO:0000313" key="3">
    <source>
        <dbReference type="Proteomes" id="UP000313359"/>
    </source>
</evidence>
<organism evidence="2 3">
    <name type="scientific">Lentinus tigrinus ALCF2SS1-6</name>
    <dbReference type="NCBI Taxonomy" id="1328759"/>
    <lineage>
        <taxon>Eukaryota</taxon>
        <taxon>Fungi</taxon>
        <taxon>Dikarya</taxon>
        <taxon>Basidiomycota</taxon>
        <taxon>Agaricomycotina</taxon>
        <taxon>Agaricomycetes</taxon>
        <taxon>Polyporales</taxon>
        <taxon>Polyporaceae</taxon>
        <taxon>Lentinus</taxon>
    </lineage>
</organism>
<gene>
    <name evidence="2" type="ORF">L227DRAFT_603206</name>
</gene>
<dbReference type="EMBL" id="ML122290">
    <property type="protein sequence ID" value="RPD56197.1"/>
    <property type="molecule type" value="Genomic_DNA"/>
</dbReference>
<feature type="compositionally biased region" description="Basic and acidic residues" evidence="1">
    <location>
        <begin position="25"/>
        <end position="36"/>
    </location>
</feature>
<sequence>MPSYRNRSSDSLATAGRAARPLVRSAHERMSRELKKNARARYGGATVWTKAKMTSEASDSCKITKTDFYAFTRIWGRAEGRPVKRMVSETIETTTTTSERKNKRRASSAADDDRVASKIKTQHVTGILKVSGRAKSPKQVRWCTSVQEPREIVRPQMRVACPDQTPTPTPSAELAEPRSRRLKNLANFPKSTSWINQLAVPTWKSLEFEDLPDVRPMEVTPRKAMVMRYSDDHQWNRRRIVIRSWKDRSVMYNDMLKMQRVLERFVAMMARRGAPMAQLLASQRA</sequence>
<feature type="region of interest" description="Disordered" evidence="1">
    <location>
        <begin position="88"/>
        <end position="117"/>
    </location>
</feature>
<evidence type="ECO:0000313" key="2">
    <source>
        <dbReference type="EMBL" id="RPD56197.1"/>
    </source>
</evidence>
<feature type="region of interest" description="Disordered" evidence="1">
    <location>
        <begin position="1"/>
        <end position="37"/>
    </location>
</feature>
<dbReference type="OrthoDB" id="10436079at2759"/>
<dbReference type="Proteomes" id="UP000313359">
    <property type="component" value="Unassembled WGS sequence"/>
</dbReference>